<dbReference type="Proteomes" id="UP001521209">
    <property type="component" value="Unassembled WGS sequence"/>
</dbReference>
<dbReference type="Gene3D" id="3.90.550.10">
    <property type="entry name" value="Spore Coat Polysaccharide Biosynthesis Protein SpsA, Chain A"/>
    <property type="match status" value="1"/>
</dbReference>
<sequence length="244" mass="25561">MPSPIVMIPARLGSTRLPGKPLADIGGVPMIVHVLKRAEHAALGPVAVACAESAIAEAVTAAGGRAVLTDPDLPSGSDRIHAALAAIDQGGRHDVVVNLQGDLPGIEPETLRTLLAVLDDPRFDIATLVAPIASEAEAEAPSVVKAACGFGNGAPVAPVLYFSRNRIPSGVGALWHHVGVYAYRRAALERFVNAPPSPLEQREKLEQLRALEAGMRIGAARIARAPFGVDTPEDLERARKEFAP</sequence>
<dbReference type="PANTHER" id="PTHR42866">
    <property type="entry name" value="3-DEOXY-MANNO-OCTULOSONATE CYTIDYLYLTRANSFERASE"/>
    <property type="match status" value="1"/>
</dbReference>
<dbReference type="SUPFAM" id="SSF53448">
    <property type="entry name" value="Nucleotide-diphospho-sugar transferases"/>
    <property type="match status" value="1"/>
</dbReference>
<dbReference type="GO" id="GO:0008690">
    <property type="term" value="F:3-deoxy-manno-octulosonate cytidylyltransferase activity"/>
    <property type="evidence" value="ECO:0007669"/>
    <property type="project" value="UniProtKB-EC"/>
</dbReference>
<dbReference type="CDD" id="cd02517">
    <property type="entry name" value="CMP-KDO-Synthetase"/>
    <property type="match status" value="1"/>
</dbReference>
<dbReference type="InterPro" id="IPR029044">
    <property type="entry name" value="Nucleotide-diphossugar_trans"/>
</dbReference>
<evidence type="ECO:0000313" key="5">
    <source>
        <dbReference type="Proteomes" id="UP001521209"/>
    </source>
</evidence>
<dbReference type="InterPro" id="IPR003329">
    <property type="entry name" value="Cytidylyl_trans"/>
</dbReference>
<protein>
    <submittedName>
        <fullName evidence="4">3-deoxy-manno-octulosonate cytidylyltransferase</fullName>
        <ecNumber evidence="4">2.7.7.38</ecNumber>
    </submittedName>
</protein>
<comment type="caution">
    <text evidence="4">The sequence shown here is derived from an EMBL/GenBank/DDBJ whole genome shotgun (WGS) entry which is preliminary data.</text>
</comment>
<dbReference type="NCBIfam" id="NF003952">
    <property type="entry name" value="PRK05450.1-5"/>
    <property type="match status" value="1"/>
</dbReference>
<keyword evidence="5" id="KW-1185">Reference proteome</keyword>
<dbReference type="NCBIfam" id="NF003948">
    <property type="entry name" value="PRK05450.1-1"/>
    <property type="match status" value="1"/>
</dbReference>
<evidence type="ECO:0000313" key="4">
    <source>
        <dbReference type="EMBL" id="MCF3946995.1"/>
    </source>
</evidence>
<dbReference type="NCBIfam" id="TIGR00466">
    <property type="entry name" value="kdsB"/>
    <property type="match status" value="1"/>
</dbReference>
<gene>
    <name evidence="4" type="ORF">L2A60_09920</name>
</gene>
<accession>A0ABS9DW79</accession>
<reference evidence="4 5" key="1">
    <citation type="submission" date="2022-01" db="EMBL/GenBank/DDBJ databases">
        <authorList>
            <person name="Won M."/>
            <person name="Kim S.-J."/>
            <person name="Kwon S.-W."/>
        </authorList>
    </citation>
    <scope>NUCLEOTIDE SEQUENCE [LARGE SCALE GENOMIC DNA]</scope>
    <source>
        <strain evidence="4 5">KCTC 23505</strain>
    </source>
</reference>
<keyword evidence="2 4" id="KW-0548">Nucleotidyltransferase</keyword>
<dbReference type="Pfam" id="PF02348">
    <property type="entry name" value="CTP_transf_3"/>
    <property type="match status" value="1"/>
</dbReference>
<evidence type="ECO:0000256" key="1">
    <source>
        <dbReference type="ARBA" id="ARBA00022679"/>
    </source>
</evidence>
<dbReference type="RefSeq" id="WP_235704266.1">
    <property type="nucleotide sequence ID" value="NZ_JAKGBZ010000016.1"/>
</dbReference>
<keyword evidence="3" id="KW-0448">Lipopolysaccharide biosynthesis</keyword>
<dbReference type="EC" id="2.7.7.38" evidence="4"/>
<evidence type="ECO:0000256" key="3">
    <source>
        <dbReference type="ARBA" id="ARBA00022985"/>
    </source>
</evidence>
<evidence type="ECO:0000256" key="2">
    <source>
        <dbReference type="ARBA" id="ARBA00022695"/>
    </source>
</evidence>
<dbReference type="InterPro" id="IPR004528">
    <property type="entry name" value="KdsB"/>
</dbReference>
<name>A0ABS9DW79_9PROT</name>
<dbReference type="EMBL" id="JAKGBZ010000016">
    <property type="protein sequence ID" value="MCF3946995.1"/>
    <property type="molecule type" value="Genomic_DNA"/>
</dbReference>
<proteinExistence type="predicted"/>
<keyword evidence="1 4" id="KW-0808">Transferase</keyword>
<dbReference type="PANTHER" id="PTHR42866:SF2">
    <property type="entry name" value="3-DEOXY-MANNO-OCTULOSONATE CYTIDYLYLTRANSFERASE, MITOCHONDRIAL"/>
    <property type="match status" value="1"/>
</dbReference>
<organism evidence="4 5">
    <name type="scientific">Acidiphilium iwatense</name>
    <dbReference type="NCBI Taxonomy" id="768198"/>
    <lineage>
        <taxon>Bacteria</taxon>
        <taxon>Pseudomonadati</taxon>
        <taxon>Pseudomonadota</taxon>
        <taxon>Alphaproteobacteria</taxon>
        <taxon>Acetobacterales</taxon>
        <taxon>Acidocellaceae</taxon>
        <taxon>Acidiphilium</taxon>
    </lineage>
</organism>